<dbReference type="SMART" id="SM00160">
    <property type="entry name" value="RanBD"/>
    <property type="match status" value="1"/>
</dbReference>
<evidence type="ECO:0000256" key="2">
    <source>
        <dbReference type="ARBA" id="ARBA00022816"/>
    </source>
</evidence>
<keyword evidence="3" id="KW-0811">Translocation</keyword>
<dbReference type="Proteomes" id="UP000813463">
    <property type="component" value="Chromosome 6"/>
</dbReference>
<evidence type="ECO:0000256" key="5">
    <source>
        <dbReference type="SAM" id="MobiDB-lite"/>
    </source>
</evidence>
<evidence type="ECO:0000256" key="1">
    <source>
        <dbReference type="ARBA" id="ARBA00004567"/>
    </source>
</evidence>
<dbReference type="Gene3D" id="2.30.29.30">
    <property type="entry name" value="Pleckstrin-homology domain (PH domain)/Phosphotyrosine-binding domain (PTB)"/>
    <property type="match status" value="1"/>
</dbReference>
<dbReference type="InterPro" id="IPR045255">
    <property type="entry name" value="RanBP1-like"/>
</dbReference>
<gene>
    <name evidence="8" type="primary">LOC110784340</name>
</gene>
<evidence type="ECO:0000256" key="4">
    <source>
        <dbReference type="ARBA" id="ARBA00023132"/>
    </source>
</evidence>
<feature type="compositionally biased region" description="Polar residues" evidence="5">
    <location>
        <begin position="9"/>
        <end position="22"/>
    </location>
</feature>
<feature type="region of interest" description="Disordered" evidence="5">
    <location>
        <begin position="114"/>
        <end position="147"/>
    </location>
</feature>
<dbReference type="CDD" id="cd13170">
    <property type="entry name" value="RanBD_NUP50"/>
    <property type="match status" value="1"/>
</dbReference>
<accession>A0A9R0I884</accession>
<dbReference type="GO" id="GO:0051028">
    <property type="term" value="P:mRNA transport"/>
    <property type="evidence" value="ECO:0007669"/>
    <property type="project" value="UniProtKB-KW"/>
</dbReference>
<keyword evidence="2" id="KW-0509">mRNA transport</keyword>
<dbReference type="PROSITE" id="PS50196">
    <property type="entry name" value="RANBD1"/>
    <property type="match status" value="1"/>
</dbReference>
<feature type="domain" description="RanBD1" evidence="6">
    <location>
        <begin position="299"/>
        <end position="441"/>
    </location>
</feature>
<evidence type="ECO:0000313" key="7">
    <source>
        <dbReference type="Proteomes" id="UP000813463"/>
    </source>
</evidence>
<dbReference type="InterPro" id="IPR000156">
    <property type="entry name" value="Ran_bind_dom"/>
</dbReference>
<feature type="region of interest" description="Disordered" evidence="5">
    <location>
        <begin position="225"/>
        <end position="251"/>
    </location>
</feature>
<sequence>MIGTKRRNVSLSSNADDNNPFQSKKAVAESPLGGQAAVVSPSYEVETAATPSLDRRKAVRQHVRALNTEFASWVQSQLRDHPDEVWEDGVRDYLAQASDILEKFTDVVNWLKSNTGGEGKMSSSRTPSNEKKNTQLTNSKELKSGPGLSIFGMSNAKASVIPSSSTQSSFKSSTASAAASWSFGLSASTQALSQSGSTAPATLQSSGVSSDIKSVSPVKTVSFSTSPNFGVASKNQAPTSTTTASFMSSTSSGIFSNSQTPSFGGWNAGTSSSSQTAFTFGNQKSTALNDSAKEDADEDNEPEQPSSPSLKRSEEKGITVVHETKCKLYIKSTDPADKEPWKDKGTGQLFIKCQEGAGKGTKESKPIILVRNDVGRIMLNASIYPGIKANLQNKAIVIILHTMDDSGGDGKAVARTFLIRVKSEAERNKLAETIREHAPAA</sequence>
<dbReference type="GO" id="GO:0005643">
    <property type="term" value="C:nuclear pore"/>
    <property type="evidence" value="ECO:0007669"/>
    <property type="project" value="UniProtKB-SubCell"/>
</dbReference>
<feature type="region of interest" description="Disordered" evidence="5">
    <location>
        <begin position="290"/>
        <end position="316"/>
    </location>
</feature>
<reference evidence="7" key="1">
    <citation type="journal article" date="2021" name="Nat. Commun.">
        <title>Genomic analyses provide insights into spinach domestication and the genetic basis of agronomic traits.</title>
        <authorList>
            <person name="Cai X."/>
            <person name="Sun X."/>
            <person name="Xu C."/>
            <person name="Sun H."/>
            <person name="Wang X."/>
            <person name="Ge C."/>
            <person name="Zhang Z."/>
            <person name="Wang Q."/>
            <person name="Fei Z."/>
            <person name="Jiao C."/>
            <person name="Wang Q."/>
        </authorList>
    </citation>
    <scope>NUCLEOTIDE SEQUENCE [LARGE SCALE GENOMIC DNA]</scope>
    <source>
        <strain evidence="7">cv. Varoflay</strain>
    </source>
</reference>
<feature type="compositionally biased region" description="Polar residues" evidence="5">
    <location>
        <begin position="225"/>
        <end position="238"/>
    </location>
</feature>
<dbReference type="PANTHER" id="PTHR23138:SF141">
    <property type="entry name" value="NUCLEAR PORE COMPLEX PROTEIN NUP50"/>
    <property type="match status" value="1"/>
</dbReference>
<dbReference type="GeneID" id="110784340"/>
<dbReference type="AlphaFoldDB" id="A0A9R0I884"/>
<comment type="subcellular location">
    <subcellularLocation>
        <location evidence="1">Nucleus</location>
        <location evidence="1">Nuclear pore complex</location>
    </subcellularLocation>
</comment>
<keyword evidence="4" id="KW-0653">Protein transport</keyword>
<dbReference type="PANTHER" id="PTHR23138">
    <property type="entry name" value="RAN BINDING PROTEIN"/>
    <property type="match status" value="1"/>
</dbReference>
<dbReference type="RefSeq" id="XP_021844469.2">
    <property type="nucleotide sequence ID" value="XM_021988777.2"/>
</dbReference>
<keyword evidence="4" id="KW-0906">Nuclear pore complex</keyword>
<evidence type="ECO:0000256" key="3">
    <source>
        <dbReference type="ARBA" id="ARBA00023010"/>
    </source>
</evidence>
<keyword evidence="7" id="KW-1185">Reference proteome</keyword>
<dbReference type="Pfam" id="PF00638">
    <property type="entry name" value="Ran_BP1"/>
    <property type="match status" value="1"/>
</dbReference>
<feature type="compositionally biased region" description="Polar residues" evidence="5">
    <location>
        <begin position="114"/>
        <end position="127"/>
    </location>
</feature>
<dbReference type="InterPro" id="IPR011993">
    <property type="entry name" value="PH-like_dom_sf"/>
</dbReference>
<keyword evidence="4" id="KW-0539">Nucleus</keyword>
<feature type="region of interest" description="Disordered" evidence="5">
    <location>
        <begin position="1"/>
        <end position="35"/>
    </location>
</feature>
<keyword evidence="2" id="KW-0813">Transport</keyword>
<feature type="compositionally biased region" description="Low complexity" evidence="5">
    <location>
        <begin position="239"/>
        <end position="251"/>
    </location>
</feature>
<organism evidence="7 8">
    <name type="scientific">Spinacia oleracea</name>
    <name type="common">Spinach</name>
    <dbReference type="NCBI Taxonomy" id="3562"/>
    <lineage>
        <taxon>Eukaryota</taxon>
        <taxon>Viridiplantae</taxon>
        <taxon>Streptophyta</taxon>
        <taxon>Embryophyta</taxon>
        <taxon>Tracheophyta</taxon>
        <taxon>Spermatophyta</taxon>
        <taxon>Magnoliopsida</taxon>
        <taxon>eudicotyledons</taxon>
        <taxon>Gunneridae</taxon>
        <taxon>Pentapetalae</taxon>
        <taxon>Caryophyllales</taxon>
        <taxon>Chenopodiaceae</taxon>
        <taxon>Chenopodioideae</taxon>
        <taxon>Anserineae</taxon>
        <taxon>Spinacia</taxon>
    </lineage>
</organism>
<dbReference type="GO" id="GO:0015031">
    <property type="term" value="P:protein transport"/>
    <property type="evidence" value="ECO:0007669"/>
    <property type="project" value="UniProtKB-KW"/>
</dbReference>
<proteinExistence type="predicted"/>
<dbReference type="KEGG" id="soe:110784340"/>
<dbReference type="SUPFAM" id="SSF50729">
    <property type="entry name" value="PH domain-like"/>
    <property type="match status" value="1"/>
</dbReference>
<protein>
    <submittedName>
        <fullName evidence="8">Nucleoporin NUP152</fullName>
    </submittedName>
</protein>
<evidence type="ECO:0000259" key="6">
    <source>
        <dbReference type="PROSITE" id="PS50196"/>
    </source>
</evidence>
<evidence type="ECO:0000313" key="8">
    <source>
        <dbReference type="RefSeq" id="XP_021844469.2"/>
    </source>
</evidence>
<reference evidence="8" key="2">
    <citation type="submission" date="2025-08" db="UniProtKB">
        <authorList>
            <consortium name="RefSeq"/>
        </authorList>
    </citation>
    <scope>IDENTIFICATION</scope>
    <source>
        <tissue evidence="8">Leaf</tissue>
    </source>
</reference>
<name>A0A9R0I884_SPIOL</name>